<protein>
    <submittedName>
        <fullName evidence="1">Putative structural protein</fullName>
    </submittedName>
</protein>
<dbReference type="Gene3D" id="2.60.40.10">
    <property type="entry name" value="Immunoglobulins"/>
    <property type="match status" value="1"/>
</dbReference>
<gene>
    <name evidence="2" type="ORF">MM415A01322_0002</name>
    <name evidence="1" type="ORF">MM415B01601_0012</name>
</gene>
<evidence type="ECO:0000313" key="2">
    <source>
        <dbReference type="EMBL" id="QJA77337.1"/>
    </source>
</evidence>
<dbReference type="EMBL" id="MT142278">
    <property type="protein sequence ID" value="QJA77337.1"/>
    <property type="molecule type" value="Genomic_DNA"/>
</dbReference>
<evidence type="ECO:0000313" key="1">
    <source>
        <dbReference type="EMBL" id="QJA57670.1"/>
    </source>
</evidence>
<organism evidence="1">
    <name type="scientific">viral metagenome</name>
    <dbReference type="NCBI Taxonomy" id="1070528"/>
    <lineage>
        <taxon>unclassified sequences</taxon>
        <taxon>metagenomes</taxon>
        <taxon>organismal metagenomes</taxon>
    </lineage>
</organism>
<reference evidence="1" key="1">
    <citation type="submission" date="2020-03" db="EMBL/GenBank/DDBJ databases">
        <title>The deep terrestrial virosphere.</title>
        <authorList>
            <person name="Holmfeldt K."/>
            <person name="Nilsson E."/>
            <person name="Simone D."/>
            <person name="Lopez-Fernandez M."/>
            <person name="Wu X."/>
            <person name="de Brujin I."/>
            <person name="Lundin D."/>
            <person name="Andersson A."/>
            <person name="Bertilsson S."/>
            <person name="Dopson M."/>
        </authorList>
    </citation>
    <scope>NUCLEOTIDE SEQUENCE</scope>
    <source>
        <strain evidence="2">MM415A01322</strain>
        <strain evidence="1">MM415B01601</strain>
    </source>
</reference>
<accession>A0A6M3IJ98</accession>
<proteinExistence type="predicted"/>
<dbReference type="AlphaFoldDB" id="A0A6M3IJ98"/>
<dbReference type="InterPro" id="IPR013783">
    <property type="entry name" value="Ig-like_fold"/>
</dbReference>
<dbReference type="EMBL" id="MT141286">
    <property type="protein sequence ID" value="QJA57670.1"/>
    <property type="molecule type" value="Genomic_DNA"/>
</dbReference>
<sequence length="116" mass="12563">MKRICLLTLVLVFMSSLVFGATLNLRATWTANTEPDMASYKLYRTDGTRTLLGTIAHPVTLYDFSIIVPDGSQGTLTFVMTAVDTSDNESGDSNTASYPFDFQLPAAPGGFSVVKQ</sequence>
<name>A0A6M3IJ98_9ZZZZ</name>